<dbReference type="PROSITE" id="PS00615">
    <property type="entry name" value="C_TYPE_LECTIN_1"/>
    <property type="match status" value="1"/>
</dbReference>
<accession>A0A7R9FT66</accession>
<evidence type="ECO:0000256" key="2">
    <source>
        <dbReference type="ARBA" id="ARBA00023157"/>
    </source>
</evidence>
<dbReference type="InterPro" id="IPR051663">
    <property type="entry name" value="CLec_Tetranectin-domain"/>
</dbReference>
<reference evidence="5" key="1">
    <citation type="submission" date="2020-11" db="EMBL/GenBank/DDBJ databases">
        <authorList>
            <person name="Tran Van P."/>
        </authorList>
    </citation>
    <scope>NUCLEOTIDE SEQUENCE</scope>
</reference>
<evidence type="ECO:0000256" key="3">
    <source>
        <dbReference type="SAM" id="SignalP"/>
    </source>
</evidence>
<dbReference type="InterPro" id="IPR016186">
    <property type="entry name" value="C-type_lectin-like/link_sf"/>
</dbReference>
<organism evidence="5">
    <name type="scientific">Darwinula stevensoni</name>
    <dbReference type="NCBI Taxonomy" id="69355"/>
    <lineage>
        <taxon>Eukaryota</taxon>
        <taxon>Metazoa</taxon>
        <taxon>Ecdysozoa</taxon>
        <taxon>Arthropoda</taxon>
        <taxon>Crustacea</taxon>
        <taxon>Oligostraca</taxon>
        <taxon>Ostracoda</taxon>
        <taxon>Podocopa</taxon>
        <taxon>Podocopida</taxon>
        <taxon>Darwinulocopina</taxon>
        <taxon>Darwinuloidea</taxon>
        <taxon>Darwinulidae</taxon>
        <taxon>Darwinula</taxon>
    </lineage>
</organism>
<evidence type="ECO:0000313" key="5">
    <source>
        <dbReference type="EMBL" id="CAD7253668.1"/>
    </source>
</evidence>
<proteinExistence type="predicted"/>
<feature type="chain" id="PRO_5036403202" description="C-type lectin domain-containing protein" evidence="3">
    <location>
        <begin position="33"/>
        <end position="253"/>
    </location>
</feature>
<dbReference type="CDD" id="cd00037">
    <property type="entry name" value="CLECT"/>
    <property type="match status" value="1"/>
</dbReference>
<dbReference type="AlphaFoldDB" id="A0A7R9FT66"/>
<evidence type="ECO:0000256" key="1">
    <source>
        <dbReference type="ARBA" id="ARBA00022734"/>
    </source>
</evidence>
<dbReference type="PANTHER" id="PTHR22799">
    <property type="entry name" value="TETRANECTIN-RELATED"/>
    <property type="match status" value="1"/>
</dbReference>
<dbReference type="Pfam" id="PF00059">
    <property type="entry name" value="Lectin_C"/>
    <property type="match status" value="1"/>
</dbReference>
<keyword evidence="1" id="KW-0430">Lectin</keyword>
<feature type="signal peptide" evidence="3">
    <location>
        <begin position="1"/>
        <end position="32"/>
    </location>
</feature>
<evidence type="ECO:0000313" key="6">
    <source>
        <dbReference type="Proteomes" id="UP000677054"/>
    </source>
</evidence>
<sequence>MGLWHKFIMTLERMKQDTRFLCLLLMCSRGTALDVDITGKMFTQLVDTNATIQNPLLTSTGVDVFTCADSCTRNPQCKLFSLETRPTTTTCQLGGNASILQANPAGMSSTIYYDDALFPKDYTFAMITDQIHFIKFPNVIQNYTTARTTCKADGMGRLIMDDKGQAWHNWIWQYVYPKMGGTNGMWLGIDDSQQEGAWKWNDGTTLSTSFWNSGEPNGGTVENCISIWRPFSGKWIDYSCPQQEWVLCEVRWP</sequence>
<dbReference type="SUPFAM" id="SSF56436">
    <property type="entry name" value="C-type lectin-like"/>
    <property type="match status" value="1"/>
</dbReference>
<dbReference type="Gene3D" id="3.10.100.10">
    <property type="entry name" value="Mannose-Binding Protein A, subunit A"/>
    <property type="match status" value="1"/>
</dbReference>
<dbReference type="EMBL" id="LR905855">
    <property type="protein sequence ID" value="CAD7253668.1"/>
    <property type="molecule type" value="Genomic_DNA"/>
</dbReference>
<dbReference type="EMBL" id="CAJPEV010006338">
    <property type="protein sequence ID" value="CAG0904053.1"/>
    <property type="molecule type" value="Genomic_DNA"/>
</dbReference>
<dbReference type="GO" id="GO:0030246">
    <property type="term" value="F:carbohydrate binding"/>
    <property type="evidence" value="ECO:0007669"/>
    <property type="project" value="UniProtKB-KW"/>
</dbReference>
<protein>
    <recommendedName>
        <fullName evidence="4">C-type lectin domain-containing protein</fullName>
    </recommendedName>
</protein>
<dbReference type="SMART" id="SM00034">
    <property type="entry name" value="CLECT"/>
    <property type="match status" value="1"/>
</dbReference>
<keyword evidence="6" id="KW-1185">Reference proteome</keyword>
<name>A0A7R9FT66_9CRUS</name>
<dbReference type="PROSITE" id="PS50041">
    <property type="entry name" value="C_TYPE_LECTIN_2"/>
    <property type="match status" value="1"/>
</dbReference>
<dbReference type="Proteomes" id="UP000677054">
    <property type="component" value="Unassembled WGS sequence"/>
</dbReference>
<dbReference type="PANTHER" id="PTHR22799:SF6">
    <property type="entry name" value="C-TYPE LECTIN DOMAIN FAMILY 4 MEMBER M-LIKE"/>
    <property type="match status" value="1"/>
</dbReference>
<dbReference type="OrthoDB" id="6355241at2759"/>
<gene>
    <name evidence="5" type="ORF">DSTB1V02_LOCUS13416</name>
</gene>
<dbReference type="InterPro" id="IPR001304">
    <property type="entry name" value="C-type_lectin-like"/>
</dbReference>
<dbReference type="InterPro" id="IPR016187">
    <property type="entry name" value="CTDL_fold"/>
</dbReference>
<evidence type="ECO:0000259" key="4">
    <source>
        <dbReference type="PROSITE" id="PS50041"/>
    </source>
</evidence>
<feature type="domain" description="C-type lectin" evidence="4">
    <location>
        <begin position="141"/>
        <end position="249"/>
    </location>
</feature>
<keyword evidence="3" id="KW-0732">Signal</keyword>
<dbReference type="InterPro" id="IPR018378">
    <property type="entry name" value="C-type_lectin_CS"/>
</dbReference>
<keyword evidence="2" id="KW-1015">Disulfide bond</keyword>